<proteinExistence type="predicted"/>
<dbReference type="RefSeq" id="WP_094504027.1">
    <property type="nucleotide sequence ID" value="NZ_NGPJ01000015.1"/>
</dbReference>
<dbReference type="AlphaFoldDB" id="A0A256VNP6"/>
<accession>A0A256VNP6</accession>
<dbReference type="Proteomes" id="UP000216122">
    <property type="component" value="Unassembled WGS sequence"/>
</dbReference>
<dbReference type="InterPro" id="IPR029063">
    <property type="entry name" value="SAM-dependent_MTases_sf"/>
</dbReference>
<evidence type="ECO:0000313" key="2">
    <source>
        <dbReference type="Proteomes" id="UP000216122"/>
    </source>
</evidence>
<dbReference type="Gene3D" id="3.40.50.150">
    <property type="entry name" value="Vaccinia Virus protein VP39"/>
    <property type="match status" value="1"/>
</dbReference>
<sequence>MDKRELVIWSLFDSGTGSYRQAINEYFPNIRNYSIGIDKLHKNNDFINLDLADFHKLFGDNSLFNTLDKLPKPNIILASPPCESWSVASAMRGGNKCWVWESGELIPRKDTSILSKNNTPFKSYPDKALYTRINGELCAFNTTQIINRYSPSYWVIENPLSSKIWYYLDRWHGFSGIYNVAHYAAYNKNFSKKPTCFMSNQILNLKTLPKGVKPAVTIGSHGIGKNSNRKQIHDYNERSAIPGLLVKDILTQLLEREL</sequence>
<gene>
    <name evidence="1" type="ORF">CBG21_02665</name>
</gene>
<evidence type="ECO:0008006" key="3">
    <source>
        <dbReference type="Google" id="ProtNLM"/>
    </source>
</evidence>
<name>A0A256VNP6_LIMRT</name>
<reference evidence="1 2" key="2">
    <citation type="submission" date="2017-09" db="EMBL/GenBank/DDBJ databases">
        <title>Tripartite evolution among Lactobacillus johnsonii, Lactobacillus taiwanensis, Lactobacillus reuteri and their rodent host.</title>
        <authorList>
            <person name="Wang T."/>
            <person name="Knowles S."/>
            <person name="Cheng C."/>
        </authorList>
    </citation>
    <scope>NUCLEOTIDE SEQUENCE [LARGE SCALE GENOMIC DNA]</scope>
    <source>
        <strain evidence="1 2">103v</strain>
    </source>
</reference>
<comment type="caution">
    <text evidence="1">The sequence shown here is derived from an EMBL/GenBank/DDBJ whole genome shotgun (WGS) entry which is preliminary data.</text>
</comment>
<reference evidence="2" key="1">
    <citation type="submission" date="2017-05" db="EMBL/GenBank/DDBJ databases">
        <authorList>
            <person name="Lin X.B."/>
            <person name="Stothard P."/>
            <person name="Tasseva G."/>
            <person name="Walter J."/>
        </authorList>
    </citation>
    <scope>NUCLEOTIDE SEQUENCE [LARGE SCALE GENOMIC DNA]</scope>
    <source>
        <strain evidence="2">103v</strain>
    </source>
</reference>
<evidence type="ECO:0000313" key="1">
    <source>
        <dbReference type="EMBL" id="OYT04489.1"/>
    </source>
</evidence>
<protein>
    <recommendedName>
        <fullName evidence="3">DNA methyltransferase</fullName>
    </recommendedName>
</protein>
<dbReference type="SUPFAM" id="SSF53335">
    <property type="entry name" value="S-adenosyl-L-methionine-dependent methyltransferases"/>
    <property type="match status" value="1"/>
</dbReference>
<organism evidence="1 2">
    <name type="scientific">Limosilactobacillus reuteri</name>
    <name type="common">Lactobacillus reuteri</name>
    <dbReference type="NCBI Taxonomy" id="1598"/>
    <lineage>
        <taxon>Bacteria</taxon>
        <taxon>Bacillati</taxon>
        <taxon>Bacillota</taxon>
        <taxon>Bacilli</taxon>
        <taxon>Lactobacillales</taxon>
        <taxon>Lactobacillaceae</taxon>
        <taxon>Limosilactobacillus</taxon>
    </lineage>
</organism>
<dbReference type="EMBL" id="NGQC01000021">
    <property type="protein sequence ID" value="OYT04489.1"/>
    <property type="molecule type" value="Genomic_DNA"/>
</dbReference>